<reference evidence="4 5" key="1">
    <citation type="submission" date="2017-05" db="EMBL/GenBank/DDBJ databases">
        <title>The Genome Sequence of Tsuchiyaea wingfieldii DSM 27421.</title>
        <authorList>
            <person name="Cuomo C."/>
            <person name="Passer A."/>
            <person name="Billmyre B."/>
            <person name="Heitman J."/>
        </authorList>
    </citation>
    <scope>NUCLEOTIDE SEQUENCE [LARGE SCALE GENOMIC DNA]</scope>
    <source>
        <strain evidence="4 5">DSM 27421</strain>
    </source>
</reference>
<organism evidence="4 5">
    <name type="scientific">Cryptococcus floricola</name>
    <dbReference type="NCBI Taxonomy" id="2591691"/>
    <lineage>
        <taxon>Eukaryota</taxon>
        <taxon>Fungi</taxon>
        <taxon>Dikarya</taxon>
        <taxon>Basidiomycota</taxon>
        <taxon>Agaricomycotina</taxon>
        <taxon>Tremellomycetes</taxon>
        <taxon>Tremellales</taxon>
        <taxon>Cryptococcaceae</taxon>
        <taxon>Cryptococcus</taxon>
    </lineage>
</organism>
<evidence type="ECO:0000313" key="4">
    <source>
        <dbReference type="EMBL" id="TYJ52481.1"/>
    </source>
</evidence>
<evidence type="ECO:0000256" key="1">
    <source>
        <dbReference type="SAM" id="MobiDB-lite"/>
    </source>
</evidence>
<dbReference type="EMBL" id="NIDF01000132">
    <property type="protein sequence ID" value="TYJ52481.1"/>
    <property type="molecule type" value="Genomic_DNA"/>
</dbReference>
<name>A0A5D3AQM0_9TREE</name>
<feature type="chain" id="PRO_5022684946" description="Protein CPL1-like domain-containing protein" evidence="2">
    <location>
        <begin position="21"/>
        <end position="188"/>
    </location>
</feature>
<dbReference type="PANTHER" id="PTHR35192:SF2">
    <property type="entry name" value="APPLE DOMAIN-CONTAINING PROTEIN"/>
    <property type="match status" value="1"/>
</dbReference>
<evidence type="ECO:0000313" key="5">
    <source>
        <dbReference type="Proteomes" id="UP000322245"/>
    </source>
</evidence>
<dbReference type="InterPro" id="IPR048661">
    <property type="entry name" value="CPL1-like"/>
</dbReference>
<feature type="compositionally biased region" description="Polar residues" evidence="1">
    <location>
        <begin position="45"/>
        <end position="56"/>
    </location>
</feature>
<feature type="signal peptide" evidence="2">
    <location>
        <begin position="1"/>
        <end position="20"/>
    </location>
</feature>
<evidence type="ECO:0000259" key="3">
    <source>
        <dbReference type="Pfam" id="PF21671"/>
    </source>
</evidence>
<dbReference type="Proteomes" id="UP000322245">
    <property type="component" value="Unassembled WGS sequence"/>
</dbReference>
<feature type="domain" description="Protein CPL1-like" evidence="3">
    <location>
        <begin position="109"/>
        <end position="167"/>
    </location>
</feature>
<comment type="caution">
    <text evidence="4">The sequence shown here is derived from an EMBL/GenBank/DDBJ whole genome shotgun (WGS) entry which is preliminary data.</text>
</comment>
<accession>A0A5D3AQM0</accession>
<keyword evidence="5" id="KW-1185">Reference proteome</keyword>
<feature type="region of interest" description="Disordered" evidence="1">
    <location>
        <begin position="33"/>
        <end position="59"/>
    </location>
</feature>
<keyword evidence="2" id="KW-0732">Signal</keyword>
<dbReference type="Pfam" id="PF21671">
    <property type="entry name" value="CPL1-like"/>
    <property type="match status" value="1"/>
</dbReference>
<dbReference type="PANTHER" id="PTHR35192">
    <property type="entry name" value="PROTEIN, PUTATIVE-RELATED"/>
    <property type="match status" value="1"/>
</dbReference>
<proteinExistence type="predicted"/>
<dbReference type="AlphaFoldDB" id="A0A5D3AQM0"/>
<protein>
    <recommendedName>
        <fullName evidence="3">Protein CPL1-like domain-containing protein</fullName>
    </recommendedName>
</protein>
<evidence type="ECO:0000256" key="2">
    <source>
        <dbReference type="SAM" id="SignalP"/>
    </source>
</evidence>
<gene>
    <name evidence="4" type="ORF">B9479_006915</name>
</gene>
<dbReference type="InterPro" id="IPR038955">
    <property type="entry name" value="PriA/CPL1_fungi"/>
</dbReference>
<sequence length="188" mass="19433">MFFSRLITLALVSLSATTLAIPTSTRNSLLDSERYHEDHKRHHPSSGTNSHPSASASGVKRKATQTAVATFAVLGAATDLARCPVEQMACPITSLTESELAAADDDVPWECVSPQEDLYSCGGCATLGTGIDCTAIAGVDSVSCTAGTCLVHSCRSGFLPTSDLQACNVDSNTTDSTLSATSSTATIV</sequence>